<accession>A0A0A9FEZ4</accession>
<reference evidence="1" key="1">
    <citation type="submission" date="2014-09" db="EMBL/GenBank/DDBJ databases">
        <authorList>
            <person name="Magalhaes I.L.F."/>
            <person name="Oliveira U."/>
            <person name="Santos F.R."/>
            <person name="Vidigal T.H.D.A."/>
            <person name="Brescovit A.D."/>
            <person name="Santos A.J."/>
        </authorList>
    </citation>
    <scope>NUCLEOTIDE SEQUENCE</scope>
    <source>
        <tissue evidence="1">Shoot tissue taken approximately 20 cm above the soil surface</tissue>
    </source>
</reference>
<protein>
    <submittedName>
        <fullName evidence="1">Uncharacterized protein</fullName>
    </submittedName>
</protein>
<sequence length="17" mass="1848">MDGAEQLGSYQYSATVQ</sequence>
<reference evidence="1" key="2">
    <citation type="journal article" date="2015" name="Data Brief">
        <title>Shoot transcriptome of the giant reed, Arundo donax.</title>
        <authorList>
            <person name="Barrero R.A."/>
            <person name="Guerrero F.D."/>
            <person name="Moolhuijzen P."/>
            <person name="Goolsby J.A."/>
            <person name="Tidwell J."/>
            <person name="Bellgard S.E."/>
            <person name="Bellgard M.I."/>
        </authorList>
    </citation>
    <scope>NUCLEOTIDE SEQUENCE</scope>
    <source>
        <tissue evidence="1">Shoot tissue taken approximately 20 cm above the soil surface</tissue>
    </source>
</reference>
<proteinExistence type="predicted"/>
<dbReference type="AlphaFoldDB" id="A0A0A9FEZ4"/>
<dbReference type="EMBL" id="GBRH01186311">
    <property type="protein sequence ID" value="JAE11585.1"/>
    <property type="molecule type" value="Transcribed_RNA"/>
</dbReference>
<organism evidence="1">
    <name type="scientific">Arundo donax</name>
    <name type="common">Giant reed</name>
    <name type="synonym">Donax arundinaceus</name>
    <dbReference type="NCBI Taxonomy" id="35708"/>
    <lineage>
        <taxon>Eukaryota</taxon>
        <taxon>Viridiplantae</taxon>
        <taxon>Streptophyta</taxon>
        <taxon>Embryophyta</taxon>
        <taxon>Tracheophyta</taxon>
        <taxon>Spermatophyta</taxon>
        <taxon>Magnoliopsida</taxon>
        <taxon>Liliopsida</taxon>
        <taxon>Poales</taxon>
        <taxon>Poaceae</taxon>
        <taxon>PACMAD clade</taxon>
        <taxon>Arundinoideae</taxon>
        <taxon>Arundineae</taxon>
        <taxon>Arundo</taxon>
    </lineage>
</organism>
<evidence type="ECO:0000313" key="1">
    <source>
        <dbReference type="EMBL" id="JAE11585.1"/>
    </source>
</evidence>
<name>A0A0A9FEZ4_ARUDO</name>